<dbReference type="GO" id="GO:0004180">
    <property type="term" value="F:carboxypeptidase activity"/>
    <property type="evidence" value="ECO:0007669"/>
    <property type="project" value="UniProtKB-KW"/>
</dbReference>
<keyword evidence="4" id="KW-1185">Reference proteome</keyword>
<keyword evidence="2" id="KW-0121">Carboxypeptidase</keyword>
<evidence type="ECO:0000313" key="3">
    <source>
        <dbReference type="EMBL" id="MVB07101.1"/>
    </source>
</evidence>
<dbReference type="Proteomes" id="UP000462449">
    <property type="component" value="Unassembled WGS sequence"/>
</dbReference>
<organism evidence="2 5">
    <name type="scientific">Labilibaculum euxinus</name>
    <dbReference type="NCBI Taxonomy" id="2686357"/>
    <lineage>
        <taxon>Bacteria</taxon>
        <taxon>Pseudomonadati</taxon>
        <taxon>Bacteroidota</taxon>
        <taxon>Bacteroidia</taxon>
        <taxon>Marinilabiliales</taxon>
        <taxon>Marinifilaceae</taxon>
        <taxon>Labilibaculum</taxon>
    </lineage>
</organism>
<sequence length="855" mass="99497">MTKVWVTFYPDYHYCIFMNQILKKGFLLFTILIISGLTCSSFAQTTKIRGRIIDSETKEPLPFVNIAFKGTTIGTTSDFDGQYFLETRTPSDLLYISFVGYKEQVFEIQKASFQTINIELKSETFDLAEIVVTPGENPAHVLLRKIIAKKEDNNPSRFDSYQYESYTKMEMDLNNIKDSFKNKKIMRQFQFVFDYIDTSVITGKPYLPVFITESLSDYHFQKKPRVEREIIKASQMSGINDNASLAQFTGQLHQNVNIYDNFIDLFNMGFVSPIADGGLRYYKYYLTDSAFREGSWCYHMSFKPKRKQEPTFVGDFWVADTTFAIQNMQMRIAKDVNLNWVKDLVSNNEFQKLNDSTWFLKKQNLFVDFMITEKDSTKQMGFFGRKSISYKNIKLNEPIKEEIIKLDNNVIVEETALKQPKEYWDNARPYQLSERESGIYAMVDSIQNVPLYKNIIDIIQTFVTGYYVKGNFEYGPYYKLYSFNEIEGNRFMFGGRTSNQFSTKIMFNGHLAYGDKDNKFKYGLGFLYMINKLPRETFGVQYKHDIQQLGKSPNAFTEGNILSSILKRNPNNKLTMVNQLETHYEKEWFQGFSNTLKFRYRNITPTQYVPFNAPDASGGIPVPGITSSEIELRTRFTKNERVIMGEFERVHLGGPFPIFNLYLTMGMKDVLGADHNYQKIDLSIEHTIELPPLGNLYYLVTAGKLFGKVPYPLLHLHEGNETYAFDPYAFNMMNYYEFTSDQYVSLFVEHHFNGLILNRIPLFRKLKWRTVVSGKGLIGSLSDKNNGSLNNTEAEMIFPNGLSDVSKPYFEASVGIENIFKFIRIDAMWRLNHLEDNPYQDFENFGIRAMFQFTF</sequence>
<dbReference type="Pfam" id="PF13715">
    <property type="entry name" value="CarbopepD_reg_2"/>
    <property type="match status" value="1"/>
</dbReference>
<protein>
    <submittedName>
        <fullName evidence="2">Carboxypeptidase-like regulatory domain-containing protein</fullName>
    </submittedName>
</protein>
<keyword evidence="1" id="KW-0472">Membrane</keyword>
<accession>A0A7M4D5G7</accession>
<feature type="transmembrane region" description="Helical" evidence="1">
    <location>
        <begin position="26"/>
        <end position="43"/>
    </location>
</feature>
<dbReference type="InterPro" id="IPR008969">
    <property type="entry name" value="CarboxyPept-like_regulatory"/>
</dbReference>
<evidence type="ECO:0000313" key="5">
    <source>
        <dbReference type="Proteomes" id="UP000462449"/>
    </source>
</evidence>
<proteinExistence type="predicted"/>
<dbReference type="Pfam" id="PF18939">
    <property type="entry name" value="DUF5686"/>
    <property type="match status" value="1"/>
</dbReference>
<name>A0A7M4D5G7_9BACT</name>
<keyword evidence="1" id="KW-0812">Transmembrane</keyword>
<reference evidence="2 5" key="2">
    <citation type="submission" date="2019-12" db="EMBL/GenBank/DDBJ databases">
        <title>Draft genome sequence of Labilibaculum sp. strain 44 isolated from deep waters of Black Sea.</title>
        <authorList>
            <person name="Yadav S."/>
            <person name="Villanueva L."/>
        </authorList>
    </citation>
    <scope>NUCLEOTIDE SEQUENCE [LARGE SCALE GENOMIC DNA]</scope>
    <source>
        <strain evidence="2 5">44</strain>
    </source>
</reference>
<comment type="caution">
    <text evidence="2">The sequence shown here is derived from an EMBL/GenBank/DDBJ whole genome shotgun (WGS) entry which is preliminary data.</text>
</comment>
<dbReference type="EMBL" id="WOTW01000016">
    <property type="protein sequence ID" value="MUP37896.1"/>
    <property type="molecule type" value="Genomic_DNA"/>
</dbReference>
<dbReference type="EMBL" id="QTZN02000016">
    <property type="protein sequence ID" value="MVB07101.1"/>
    <property type="molecule type" value="Genomic_DNA"/>
</dbReference>
<evidence type="ECO:0000313" key="4">
    <source>
        <dbReference type="Proteomes" id="UP000285951"/>
    </source>
</evidence>
<keyword evidence="2" id="KW-0378">Hydrolase</keyword>
<dbReference type="Proteomes" id="UP000285951">
    <property type="component" value="Unassembled WGS sequence"/>
</dbReference>
<dbReference type="Gene3D" id="2.60.40.1120">
    <property type="entry name" value="Carboxypeptidase-like, regulatory domain"/>
    <property type="match status" value="1"/>
</dbReference>
<dbReference type="AlphaFoldDB" id="A0A7M4D5G7"/>
<evidence type="ECO:0000313" key="2">
    <source>
        <dbReference type="EMBL" id="MUP37896.1"/>
    </source>
</evidence>
<keyword evidence="1" id="KW-1133">Transmembrane helix</keyword>
<dbReference type="InterPro" id="IPR043741">
    <property type="entry name" value="DUF5686"/>
</dbReference>
<gene>
    <name evidence="3" type="ORF">DWB62_008735</name>
    <name evidence="2" type="ORF">GNY23_08735</name>
</gene>
<evidence type="ECO:0000256" key="1">
    <source>
        <dbReference type="SAM" id="Phobius"/>
    </source>
</evidence>
<dbReference type="OrthoDB" id="983143at2"/>
<reference evidence="3 4" key="1">
    <citation type="submission" date="2019-11" db="EMBL/GenBank/DDBJ databases">
        <title>Draft genome sequence of Labilibaculum sp. strain SYP isolated from Black Sea.</title>
        <authorList>
            <person name="Yadav S."/>
            <person name="Villanueva L."/>
        </authorList>
    </citation>
    <scope>NUCLEOTIDE SEQUENCE [LARGE SCALE GENOMIC DNA]</scope>
    <source>
        <strain evidence="3 4">44</strain>
    </source>
</reference>
<dbReference type="SUPFAM" id="SSF49464">
    <property type="entry name" value="Carboxypeptidase regulatory domain-like"/>
    <property type="match status" value="1"/>
</dbReference>
<keyword evidence="2" id="KW-0645">Protease</keyword>